<keyword evidence="3" id="KW-1185">Reference proteome</keyword>
<sequence>MTRISVIVGSVRPQRFAEKPANWIAEHLRKHSAVDTRILDLADFPMPMYDDPLPPAYPGRAPFTNEVVIRWTAEIAASDGFVIVTPEYNHGYPPVLKNALDWVYAEWSRKPVAFVAYGEVEGARSVVHLRDVVATLGMASIKRDVQLPFSALMAHYRAGDVAAELAKFDNAATTMVDDLLWWTNALKEARDKT</sequence>
<dbReference type="Proteomes" id="UP000494329">
    <property type="component" value="Unassembled WGS sequence"/>
</dbReference>
<dbReference type="PANTHER" id="PTHR30543:SF21">
    <property type="entry name" value="NAD(P)H-DEPENDENT FMN REDUCTASE LOT6"/>
    <property type="match status" value="1"/>
</dbReference>
<dbReference type="GO" id="GO:0010181">
    <property type="term" value="F:FMN binding"/>
    <property type="evidence" value="ECO:0007669"/>
    <property type="project" value="TreeGrafter"/>
</dbReference>
<evidence type="ECO:0000259" key="1">
    <source>
        <dbReference type="Pfam" id="PF03358"/>
    </source>
</evidence>
<dbReference type="AlphaFoldDB" id="A0A6J5ECK5"/>
<dbReference type="RefSeq" id="WP_246270454.1">
    <property type="nucleotide sequence ID" value="NZ_CADIKF010000037.1"/>
</dbReference>
<protein>
    <recommendedName>
        <fullName evidence="1">NADPH-dependent FMN reductase-like domain-containing protein</fullName>
    </recommendedName>
</protein>
<reference evidence="2 3" key="1">
    <citation type="submission" date="2020-04" db="EMBL/GenBank/DDBJ databases">
        <authorList>
            <person name="De Canck E."/>
        </authorList>
    </citation>
    <scope>NUCLEOTIDE SEQUENCE [LARGE SCALE GENOMIC DNA]</scope>
    <source>
        <strain evidence="2 3">LMG 29739</strain>
    </source>
</reference>
<dbReference type="Gene3D" id="3.40.50.360">
    <property type="match status" value="1"/>
</dbReference>
<evidence type="ECO:0000313" key="3">
    <source>
        <dbReference type="Proteomes" id="UP000494329"/>
    </source>
</evidence>
<dbReference type="InterPro" id="IPR050712">
    <property type="entry name" value="NAD(P)H-dep_reductase"/>
</dbReference>
<feature type="domain" description="NADPH-dependent FMN reductase-like" evidence="1">
    <location>
        <begin position="3"/>
        <end position="145"/>
    </location>
</feature>
<accession>A0A6J5ECK5</accession>
<dbReference type="Pfam" id="PF03358">
    <property type="entry name" value="FMN_red"/>
    <property type="match status" value="1"/>
</dbReference>
<name>A0A6J5ECK5_9BURK</name>
<dbReference type="PANTHER" id="PTHR30543">
    <property type="entry name" value="CHROMATE REDUCTASE"/>
    <property type="match status" value="1"/>
</dbReference>
<dbReference type="SUPFAM" id="SSF52218">
    <property type="entry name" value="Flavoproteins"/>
    <property type="match status" value="1"/>
</dbReference>
<dbReference type="GO" id="GO:0005829">
    <property type="term" value="C:cytosol"/>
    <property type="evidence" value="ECO:0007669"/>
    <property type="project" value="TreeGrafter"/>
</dbReference>
<dbReference type="InterPro" id="IPR005025">
    <property type="entry name" value="FMN_Rdtase-like_dom"/>
</dbReference>
<dbReference type="GO" id="GO:0016491">
    <property type="term" value="F:oxidoreductase activity"/>
    <property type="evidence" value="ECO:0007669"/>
    <property type="project" value="InterPro"/>
</dbReference>
<dbReference type="EMBL" id="CADIKF010000037">
    <property type="protein sequence ID" value="CAB3764199.1"/>
    <property type="molecule type" value="Genomic_DNA"/>
</dbReference>
<dbReference type="InterPro" id="IPR029039">
    <property type="entry name" value="Flavoprotein-like_sf"/>
</dbReference>
<organism evidence="2 3">
    <name type="scientific">Paraburkholderia solisilvae</name>
    <dbReference type="NCBI Taxonomy" id="624376"/>
    <lineage>
        <taxon>Bacteria</taxon>
        <taxon>Pseudomonadati</taxon>
        <taxon>Pseudomonadota</taxon>
        <taxon>Betaproteobacteria</taxon>
        <taxon>Burkholderiales</taxon>
        <taxon>Burkholderiaceae</taxon>
        <taxon>Paraburkholderia</taxon>
    </lineage>
</organism>
<evidence type="ECO:0000313" key="2">
    <source>
        <dbReference type="EMBL" id="CAB3764199.1"/>
    </source>
</evidence>
<gene>
    <name evidence="2" type="ORF">LMG29739_04273</name>
</gene>
<proteinExistence type="predicted"/>